<name>A0A0D0D739_9AGAM</name>
<dbReference type="HOGENOM" id="CLU_083682_0_0_1"/>
<sequence>MVYHLPVVNEAMPVPSPPKRPWKIHRACSNQWSSGEGTSLNPRATEPHFLPISQLVVPAQLKPRKNKDFKATRHHARPGELVIPAAPKTAVNQAVHFPTDSQTTNADDIKQCPQIRPLPQRTSTQIDIPSGPKKARRISTTHQSLSTLFLPSEPKASHSCLDSLQSAPGLSNPIPAPDVFNEPEDIAMDYMDVDPSPLQINPAVPEPDFQPGSSKKHSPDVLVLRSPSGQAVPTSFGNPILYFDYGGPDARNIGQEWPRLQTDLCVDPITENHFADTLAVRLSYQATPDPRKIDYKEALNDPLKRAMEDYQWMFAAACKCH</sequence>
<dbReference type="InParanoid" id="A0A0D0D739"/>
<dbReference type="Proteomes" id="UP000054538">
    <property type="component" value="Unassembled WGS sequence"/>
</dbReference>
<evidence type="ECO:0000313" key="2">
    <source>
        <dbReference type="Proteomes" id="UP000054538"/>
    </source>
</evidence>
<protein>
    <submittedName>
        <fullName evidence="1">Unplaced genomic scaffold scaffold_2896, whole genome shotgun sequence</fullName>
    </submittedName>
</protein>
<reference evidence="1 2" key="1">
    <citation type="submission" date="2014-04" db="EMBL/GenBank/DDBJ databases">
        <authorList>
            <consortium name="DOE Joint Genome Institute"/>
            <person name="Kuo A."/>
            <person name="Kohler A."/>
            <person name="Jargeat P."/>
            <person name="Nagy L.G."/>
            <person name="Floudas D."/>
            <person name="Copeland A."/>
            <person name="Barry K.W."/>
            <person name="Cichocki N."/>
            <person name="Veneault-Fourrey C."/>
            <person name="LaButti K."/>
            <person name="Lindquist E.A."/>
            <person name="Lipzen A."/>
            <person name="Lundell T."/>
            <person name="Morin E."/>
            <person name="Murat C."/>
            <person name="Sun H."/>
            <person name="Tunlid A."/>
            <person name="Henrissat B."/>
            <person name="Grigoriev I.V."/>
            <person name="Hibbett D.S."/>
            <person name="Martin F."/>
            <person name="Nordberg H.P."/>
            <person name="Cantor M.N."/>
            <person name="Hua S.X."/>
        </authorList>
    </citation>
    <scope>NUCLEOTIDE SEQUENCE [LARGE SCALE GENOMIC DNA]</scope>
    <source>
        <strain evidence="1 2">Ve08.2h10</strain>
    </source>
</reference>
<evidence type="ECO:0000313" key="1">
    <source>
        <dbReference type="EMBL" id="KIK76019.1"/>
    </source>
</evidence>
<dbReference type="AlphaFoldDB" id="A0A0D0D739"/>
<dbReference type="OrthoDB" id="2657112at2759"/>
<keyword evidence="2" id="KW-1185">Reference proteome</keyword>
<reference evidence="2" key="2">
    <citation type="submission" date="2015-01" db="EMBL/GenBank/DDBJ databases">
        <title>Evolutionary Origins and Diversification of the Mycorrhizal Mutualists.</title>
        <authorList>
            <consortium name="DOE Joint Genome Institute"/>
            <consortium name="Mycorrhizal Genomics Consortium"/>
            <person name="Kohler A."/>
            <person name="Kuo A."/>
            <person name="Nagy L.G."/>
            <person name="Floudas D."/>
            <person name="Copeland A."/>
            <person name="Barry K.W."/>
            <person name="Cichocki N."/>
            <person name="Veneault-Fourrey C."/>
            <person name="LaButti K."/>
            <person name="Lindquist E.A."/>
            <person name="Lipzen A."/>
            <person name="Lundell T."/>
            <person name="Morin E."/>
            <person name="Murat C."/>
            <person name="Riley R."/>
            <person name="Ohm R."/>
            <person name="Sun H."/>
            <person name="Tunlid A."/>
            <person name="Henrissat B."/>
            <person name="Grigoriev I.V."/>
            <person name="Hibbett D.S."/>
            <person name="Martin F."/>
        </authorList>
    </citation>
    <scope>NUCLEOTIDE SEQUENCE [LARGE SCALE GENOMIC DNA]</scope>
    <source>
        <strain evidence="2">Ve08.2h10</strain>
    </source>
</reference>
<dbReference type="EMBL" id="KN827718">
    <property type="protein sequence ID" value="KIK76019.1"/>
    <property type="molecule type" value="Genomic_DNA"/>
</dbReference>
<accession>A0A0D0D739</accession>
<organism evidence="1 2">
    <name type="scientific">Paxillus rubicundulus Ve08.2h10</name>
    <dbReference type="NCBI Taxonomy" id="930991"/>
    <lineage>
        <taxon>Eukaryota</taxon>
        <taxon>Fungi</taxon>
        <taxon>Dikarya</taxon>
        <taxon>Basidiomycota</taxon>
        <taxon>Agaricomycotina</taxon>
        <taxon>Agaricomycetes</taxon>
        <taxon>Agaricomycetidae</taxon>
        <taxon>Boletales</taxon>
        <taxon>Paxilineae</taxon>
        <taxon>Paxillaceae</taxon>
        <taxon>Paxillus</taxon>
    </lineage>
</organism>
<gene>
    <name evidence="1" type="ORF">PAXRUDRAFT_18503</name>
</gene>
<proteinExistence type="predicted"/>